<dbReference type="PROSITE" id="PS50928">
    <property type="entry name" value="ABC_TM1"/>
    <property type="match status" value="1"/>
</dbReference>
<evidence type="ECO:0000256" key="8">
    <source>
        <dbReference type="ARBA" id="ARBA00023136"/>
    </source>
</evidence>
<dbReference type="InterPro" id="IPR000515">
    <property type="entry name" value="MetI-like"/>
</dbReference>
<dbReference type="Pfam" id="PF00528">
    <property type="entry name" value="BPD_transp_1"/>
    <property type="match status" value="1"/>
</dbReference>
<dbReference type="CDD" id="cd06261">
    <property type="entry name" value="TM_PBP2"/>
    <property type="match status" value="1"/>
</dbReference>
<feature type="transmembrane region" description="Helical" evidence="9">
    <location>
        <begin position="260"/>
        <end position="281"/>
    </location>
</feature>
<evidence type="ECO:0000256" key="2">
    <source>
        <dbReference type="ARBA" id="ARBA00007069"/>
    </source>
</evidence>
<evidence type="ECO:0000256" key="6">
    <source>
        <dbReference type="ARBA" id="ARBA00022692"/>
    </source>
</evidence>
<keyword evidence="4 10" id="KW-1003">Cell membrane</keyword>
<dbReference type="InterPro" id="IPR035906">
    <property type="entry name" value="MetI-like_sf"/>
</dbReference>
<evidence type="ECO:0000256" key="9">
    <source>
        <dbReference type="RuleBase" id="RU363032"/>
    </source>
</evidence>
<evidence type="ECO:0000313" key="13">
    <source>
        <dbReference type="Proteomes" id="UP001242368"/>
    </source>
</evidence>
<evidence type="ECO:0000256" key="3">
    <source>
        <dbReference type="ARBA" id="ARBA00022448"/>
    </source>
</evidence>
<comment type="function">
    <text evidence="10">Part of the binding-protein-dependent transport system for phosphate; probably responsible for the translocation of the substrate across the membrane.</text>
</comment>
<evidence type="ECO:0000256" key="7">
    <source>
        <dbReference type="ARBA" id="ARBA00022989"/>
    </source>
</evidence>
<proteinExistence type="inferred from homology"/>
<evidence type="ECO:0000256" key="5">
    <source>
        <dbReference type="ARBA" id="ARBA00022592"/>
    </source>
</evidence>
<comment type="similarity">
    <text evidence="2 10">Belongs to the binding-protein-dependent transport system permease family. CysTW subfamily.</text>
</comment>
<feature type="transmembrane region" description="Helical" evidence="9">
    <location>
        <begin position="69"/>
        <end position="95"/>
    </location>
</feature>
<keyword evidence="8 9" id="KW-0472">Membrane</keyword>
<comment type="caution">
    <text evidence="12">The sequence shown here is derived from an EMBL/GenBank/DDBJ whole genome shotgun (WGS) entry which is preliminary data.</text>
</comment>
<dbReference type="EMBL" id="JAUFQU010000001">
    <property type="protein sequence ID" value="MDN3708350.1"/>
    <property type="molecule type" value="Genomic_DNA"/>
</dbReference>
<dbReference type="NCBIfam" id="TIGR02138">
    <property type="entry name" value="phosphate_pstC"/>
    <property type="match status" value="1"/>
</dbReference>
<reference evidence="13" key="1">
    <citation type="journal article" date="2019" name="Int. J. Syst. Evol. Microbiol.">
        <title>The Global Catalogue of Microorganisms (GCM) 10K type strain sequencing project: providing services to taxonomists for standard genome sequencing and annotation.</title>
        <authorList>
            <consortium name="The Broad Institute Genomics Platform"/>
            <consortium name="The Broad Institute Genome Sequencing Center for Infectious Disease"/>
            <person name="Wu L."/>
            <person name="Ma J."/>
        </authorList>
    </citation>
    <scope>NUCLEOTIDE SEQUENCE [LARGE SCALE GENOMIC DNA]</scope>
    <source>
        <strain evidence="13">CECT 7184</strain>
    </source>
</reference>
<evidence type="ECO:0000256" key="1">
    <source>
        <dbReference type="ARBA" id="ARBA00004651"/>
    </source>
</evidence>
<protein>
    <recommendedName>
        <fullName evidence="10">Phosphate transport system permease protein</fullName>
    </recommendedName>
</protein>
<dbReference type="Proteomes" id="UP001242368">
    <property type="component" value="Unassembled WGS sequence"/>
</dbReference>
<keyword evidence="13" id="KW-1185">Reference proteome</keyword>
<gene>
    <name evidence="12" type="primary">pstC</name>
    <name evidence="12" type="ORF">QW060_14710</name>
</gene>
<feature type="transmembrane region" description="Helical" evidence="9">
    <location>
        <begin position="190"/>
        <end position="215"/>
    </location>
</feature>
<dbReference type="InterPro" id="IPR051124">
    <property type="entry name" value="Phosphate_Transport_Permease"/>
</dbReference>
<sequence>MNHRVLADWIMKRLFTLTGYFTILILIGILYLLFSNAIKAFSHIPFSSFFDLHWNPSAHGEPLYGVFQLLWSSLLVTLGSMLIAVPLGIGVAAYLSEIASPKVRKAIRPLIEILAGIPSVTIGFIGIVLIGPFIADVFHLSNGFNALNGSILLAFMALPTIISVSEDALRSVPPSFREASYALGANKWLTLIKVVIPAAGSGIVAACILGFGRAIGETMTVLMVTGNATAMPHSFFDPVRTLTAAIAIELGEVPYNSPHYYGLFVLGIILFFISLGVNFLSEWIASKLRYKI</sequence>
<keyword evidence="7 9" id="KW-1133">Transmembrane helix</keyword>
<keyword evidence="6 9" id="KW-0812">Transmembrane</keyword>
<evidence type="ECO:0000256" key="4">
    <source>
        <dbReference type="ARBA" id="ARBA00022475"/>
    </source>
</evidence>
<evidence type="ECO:0000256" key="10">
    <source>
        <dbReference type="RuleBase" id="RU363054"/>
    </source>
</evidence>
<dbReference type="RefSeq" id="WP_290364220.1">
    <property type="nucleotide sequence ID" value="NZ_JAUFQU010000001.1"/>
</dbReference>
<feature type="transmembrane region" description="Helical" evidence="9">
    <location>
        <begin position="107"/>
        <end position="134"/>
    </location>
</feature>
<accession>A0ABT8CV85</accession>
<evidence type="ECO:0000259" key="11">
    <source>
        <dbReference type="PROSITE" id="PS50928"/>
    </source>
</evidence>
<feature type="transmembrane region" description="Helical" evidence="9">
    <location>
        <begin position="146"/>
        <end position="169"/>
    </location>
</feature>
<feature type="transmembrane region" description="Helical" evidence="9">
    <location>
        <begin position="14"/>
        <end position="34"/>
    </location>
</feature>
<evidence type="ECO:0000313" key="12">
    <source>
        <dbReference type="EMBL" id="MDN3708350.1"/>
    </source>
</evidence>
<keyword evidence="5 10" id="KW-0592">Phosphate transport</keyword>
<feature type="domain" description="ABC transmembrane type-1" evidence="11">
    <location>
        <begin position="70"/>
        <end position="281"/>
    </location>
</feature>
<keyword evidence="3 9" id="KW-0813">Transport</keyword>
<dbReference type="Gene3D" id="1.10.3720.10">
    <property type="entry name" value="MetI-like"/>
    <property type="match status" value="1"/>
</dbReference>
<dbReference type="PANTHER" id="PTHR30425:SF1">
    <property type="entry name" value="PHOSPHATE TRANSPORT SYSTEM PERMEASE PROTEIN PSTC"/>
    <property type="match status" value="1"/>
</dbReference>
<organism evidence="12 13">
    <name type="scientific">Paenimyroides ceti</name>
    <dbReference type="NCBI Taxonomy" id="395087"/>
    <lineage>
        <taxon>Bacteria</taxon>
        <taxon>Pseudomonadati</taxon>
        <taxon>Bacteroidota</taxon>
        <taxon>Flavobacteriia</taxon>
        <taxon>Flavobacteriales</taxon>
        <taxon>Flavobacteriaceae</taxon>
        <taxon>Paenimyroides</taxon>
    </lineage>
</organism>
<name>A0ABT8CV85_9FLAO</name>
<dbReference type="PANTHER" id="PTHR30425">
    <property type="entry name" value="PHOSPHATE TRANSPORT SYSTEM PERMEASE PROTEIN PST"/>
    <property type="match status" value="1"/>
</dbReference>
<dbReference type="SUPFAM" id="SSF161098">
    <property type="entry name" value="MetI-like"/>
    <property type="match status" value="1"/>
</dbReference>
<dbReference type="InterPro" id="IPR011864">
    <property type="entry name" value="Phosphate_PstC"/>
</dbReference>
<comment type="subcellular location">
    <subcellularLocation>
        <location evidence="1 9">Cell membrane</location>
        <topology evidence="1 9">Multi-pass membrane protein</topology>
    </subcellularLocation>
</comment>